<accession>A0A1I2RA73</accession>
<evidence type="ECO:0000313" key="3">
    <source>
        <dbReference type="EMBL" id="SFG37438.1"/>
    </source>
</evidence>
<reference evidence="4" key="1">
    <citation type="submission" date="2016-10" db="EMBL/GenBank/DDBJ databases">
        <authorList>
            <person name="Varghese N."/>
            <person name="Submissions S."/>
        </authorList>
    </citation>
    <scope>NUCLEOTIDE SEQUENCE [LARGE SCALE GENOMIC DNA]</scope>
    <source>
        <strain evidence="4">CGMCC 1.7739</strain>
    </source>
</reference>
<name>A0A1I2RA73_9EURY</name>
<feature type="region of interest" description="Disordered" evidence="1">
    <location>
        <begin position="1"/>
        <end position="28"/>
    </location>
</feature>
<dbReference type="EMBL" id="FOOQ01000002">
    <property type="protein sequence ID" value="SFG37438.1"/>
    <property type="molecule type" value="Genomic_DNA"/>
</dbReference>
<organism evidence="3 4">
    <name type="scientific">Halopelagius inordinatus</name>
    <dbReference type="NCBI Taxonomy" id="553467"/>
    <lineage>
        <taxon>Archaea</taxon>
        <taxon>Methanobacteriati</taxon>
        <taxon>Methanobacteriota</taxon>
        <taxon>Stenosarchaea group</taxon>
        <taxon>Halobacteria</taxon>
        <taxon>Halobacteriales</taxon>
        <taxon>Haloferacaceae</taxon>
    </lineage>
</organism>
<gene>
    <name evidence="3" type="ORF">SAMN04488063_1846</name>
</gene>
<keyword evidence="4" id="KW-1185">Reference proteome</keyword>
<dbReference type="AlphaFoldDB" id="A0A1I2RA73"/>
<dbReference type="STRING" id="553467.SAMN04488063_1846"/>
<dbReference type="Proteomes" id="UP000198876">
    <property type="component" value="Unassembled WGS sequence"/>
</dbReference>
<dbReference type="Pfam" id="PF18545">
    <property type="entry name" value="HalOD1"/>
    <property type="match status" value="1"/>
</dbReference>
<protein>
    <recommendedName>
        <fullName evidence="2">Halobacterial output domain-containing protein</fullName>
    </recommendedName>
</protein>
<evidence type="ECO:0000259" key="2">
    <source>
        <dbReference type="Pfam" id="PF18545"/>
    </source>
</evidence>
<sequence>MAAEAESARMGEDTDRETISRELDTDAESPGVEVAVAVAGIEGRDAADLPAIHGCIDNVLADLFSNPPSPEARMRVEFTYEGYRIAVEQNGTATFSETT</sequence>
<feature type="domain" description="Halobacterial output" evidence="2">
    <location>
        <begin position="27"/>
        <end position="96"/>
    </location>
</feature>
<evidence type="ECO:0000313" key="4">
    <source>
        <dbReference type="Proteomes" id="UP000198876"/>
    </source>
</evidence>
<feature type="compositionally biased region" description="Basic and acidic residues" evidence="1">
    <location>
        <begin position="1"/>
        <end position="24"/>
    </location>
</feature>
<proteinExistence type="predicted"/>
<dbReference type="InterPro" id="IPR040624">
    <property type="entry name" value="HalOD1"/>
</dbReference>
<evidence type="ECO:0000256" key="1">
    <source>
        <dbReference type="SAM" id="MobiDB-lite"/>
    </source>
</evidence>